<accession>A0ABQ4YC49</accession>
<dbReference type="Proteomes" id="UP001151760">
    <property type="component" value="Unassembled WGS sequence"/>
</dbReference>
<feature type="compositionally biased region" description="Basic and acidic residues" evidence="2">
    <location>
        <begin position="199"/>
        <end position="217"/>
    </location>
</feature>
<feature type="coiled-coil region" evidence="1">
    <location>
        <begin position="331"/>
        <end position="358"/>
    </location>
</feature>
<dbReference type="EMBL" id="BQNB010010293">
    <property type="protein sequence ID" value="GJS75299.1"/>
    <property type="molecule type" value="Genomic_DNA"/>
</dbReference>
<evidence type="ECO:0000313" key="4">
    <source>
        <dbReference type="Proteomes" id="UP001151760"/>
    </source>
</evidence>
<keyword evidence="1" id="KW-0175">Coiled coil</keyword>
<evidence type="ECO:0000313" key="3">
    <source>
        <dbReference type="EMBL" id="GJS75299.1"/>
    </source>
</evidence>
<comment type="caution">
    <text evidence="3">The sequence shown here is derived from an EMBL/GenBank/DDBJ whole genome shotgun (WGS) entry which is preliminary data.</text>
</comment>
<name>A0ABQ4YC49_9ASTR</name>
<feature type="compositionally biased region" description="Polar residues" evidence="2">
    <location>
        <begin position="165"/>
        <end position="175"/>
    </location>
</feature>
<keyword evidence="4" id="KW-1185">Reference proteome</keyword>
<organism evidence="3 4">
    <name type="scientific">Tanacetum coccineum</name>
    <dbReference type="NCBI Taxonomy" id="301880"/>
    <lineage>
        <taxon>Eukaryota</taxon>
        <taxon>Viridiplantae</taxon>
        <taxon>Streptophyta</taxon>
        <taxon>Embryophyta</taxon>
        <taxon>Tracheophyta</taxon>
        <taxon>Spermatophyta</taxon>
        <taxon>Magnoliopsida</taxon>
        <taxon>eudicotyledons</taxon>
        <taxon>Gunneridae</taxon>
        <taxon>Pentapetalae</taxon>
        <taxon>asterids</taxon>
        <taxon>campanulids</taxon>
        <taxon>Asterales</taxon>
        <taxon>Asteraceae</taxon>
        <taxon>Asteroideae</taxon>
        <taxon>Anthemideae</taxon>
        <taxon>Anthemidinae</taxon>
        <taxon>Tanacetum</taxon>
    </lineage>
</organism>
<feature type="region of interest" description="Disordered" evidence="2">
    <location>
        <begin position="152"/>
        <end position="217"/>
    </location>
</feature>
<evidence type="ECO:0000256" key="1">
    <source>
        <dbReference type="SAM" id="Coils"/>
    </source>
</evidence>
<protein>
    <submittedName>
        <fullName evidence="3">Uncharacterized protein</fullName>
    </submittedName>
</protein>
<reference evidence="3" key="1">
    <citation type="journal article" date="2022" name="Int. J. Mol. Sci.">
        <title>Draft Genome of Tanacetum Coccineum: Genomic Comparison of Closely Related Tanacetum-Family Plants.</title>
        <authorList>
            <person name="Yamashiro T."/>
            <person name="Shiraishi A."/>
            <person name="Nakayama K."/>
            <person name="Satake H."/>
        </authorList>
    </citation>
    <scope>NUCLEOTIDE SEQUENCE</scope>
</reference>
<gene>
    <name evidence="3" type="ORF">Tco_0725180</name>
</gene>
<feature type="non-terminal residue" evidence="3">
    <location>
        <position position="1"/>
    </location>
</feature>
<reference evidence="3" key="2">
    <citation type="submission" date="2022-01" db="EMBL/GenBank/DDBJ databases">
        <authorList>
            <person name="Yamashiro T."/>
            <person name="Shiraishi A."/>
            <person name="Satake H."/>
            <person name="Nakayama K."/>
        </authorList>
    </citation>
    <scope>NUCLEOTIDE SEQUENCE</scope>
</reference>
<sequence>FLRYVDTKPNKKELGICIFDGPYVMTDVIVPAKSATSTKEVVPEHNVPKTYKNTTPDKHSYFDAEAKAIHMILSGIGDDIYFIVDACTIAKEMWISIERLQQGESLNKQDVKTNLFWEFGKFTSRDGESIESYYLRNANPLALVAATQHYPDDHYQVPKPHKTHAPSTRSHATTRNKGKEIVKPIIHPSESASEEDNDPEHAQREADKEKTKNDRNTRQFVNKMTETVAGNMETIGNQDADEEPNEQELEAHYMYMEKIQEVLFADSGPTYDAEPLEKQHESINDTYVVETVDTNDIPNSSDMCDNEGKANQNAKEYEDERVVLANLIAYLKLDTDENKKIQKQLKKANTTLTHELNECKSALEESNGIRDRFRSALHDHDIELETYKKYKNFQLEKEEVEHDINEQTEMQCLYLAKYQECENLKIELSKSNTPQTDKHFANLEQHCIELELALQHQKEKNVFENSWFQQPLTSGQNNSLIVELNRKTLETDDLKA</sequence>
<proteinExistence type="predicted"/>
<evidence type="ECO:0000256" key="2">
    <source>
        <dbReference type="SAM" id="MobiDB-lite"/>
    </source>
</evidence>